<dbReference type="STRING" id="1590841.A0A2R6QD37"/>
<dbReference type="OrthoDB" id="445556at2759"/>
<comment type="caution">
    <text evidence="2">The sequence shown here is derived from an EMBL/GenBank/DDBJ whole genome shotgun (WGS) entry which is preliminary data.</text>
</comment>
<dbReference type="Pfam" id="PF00226">
    <property type="entry name" value="DnaJ"/>
    <property type="match status" value="1"/>
</dbReference>
<dbReference type="SUPFAM" id="SSF46565">
    <property type="entry name" value="Chaperone J-domain"/>
    <property type="match status" value="1"/>
</dbReference>
<proteinExistence type="predicted"/>
<dbReference type="PRINTS" id="PR00625">
    <property type="entry name" value="JDOMAIN"/>
</dbReference>
<keyword evidence="3" id="KW-1185">Reference proteome</keyword>
<dbReference type="PANTHER" id="PTHR45432">
    <property type="entry name" value="CHAPERONE PROTEIN DNAJ 11, CHLOROPLASTIC-LIKE"/>
    <property type="match status" value="1"/>
</dbReference>
<dbReference type="PANTHER" id="PTHR45432:SF2">
    <property type="entry name" value="CHAPERONE PROTEIN DNAJ 11, CHLOROPLASTIC"/>
    <property type="match status" value="1"/>
</dbReference>
<name>A0A2R6QD37_ACTCC</name>
<protein>
    <submittedName>
        <fullName evidence="2">Chaperone protein dnaJ 11 like</fullName>
    </submittedName>
</protein>
<evidence type="ECO:0000259" key="1">
    <source>
        <dbReference type="PROSITE" id="PS50076"/>
    </source>
</evidence>
<reference evidence="2 3" key="1">
    <citation type="submission" date="2017-07" db="EMBL/GenBank/DDBJ databases">
        <title>An improved, manually edited Actinidia chinensis var. chinensis (kiwifruit) genome highlights the challenges associated with draft genomes and gene prediction in plants.</title>
        <authorList>
            <person name="Pilkington S."/>
            <person name="Crowhurst R."/>
            <person name="Hilario E."/>
            <person name="Nardozza S."/>
            <person name="Fraser L."/>
            <person name="Peng Y."/>
            <person name="Gunaseelan K."/>
            <person name="Simpson R."/>
            <person name="Tahir J."/>
            <person name="Deroles S."/>
            <person name="Templeton K."/>
            <person name="Luo Z."/>
            <person name="Davy M."/>
            <person name="Cheng C."/>
            <person name="Mcneilage M."/>
            <person name="Scaglione D."/>
            <person name="Liu Y."/>
            <person name="Zhang Q."/>
            <person name="Datson P."/>
            <person name="De Silva N."/>
            <person name="Gardiner S."/>
            <person name="Bassett H."/>
            <person name="Chagne D."/>
            <person name="Mccallum J."/>
            <person name="Dzierzon H."/>
            <person name="Deng C."/>
            <person name="Wang Y.-Y."/>
            <person name="Barron N."/>
            <person name="Manako K."/>
            <person name="Bowen J."/>
            <person name="Foster T."/>
            <person name="Erridge Z."/>
            <person name="Tiffin H."/>
            <person name="Waite C."/>
            <person name="Davies K."/>
            <person name="Grierson E."/>
            <person name="Laing W."/>
            <person name="Kirk R."/>
            <person name="Chen X."/>
            <person name="Wood M."/>
            <person name="Montefiori M."/>
            <person name="Brummell D."/>
            <person name="Schwinn K."/>
            <person name="Catanach A."/>
            <person name="Fullerton C."/>
            <person name="Li D."/>
            <person name="Meiyalaghan S."/>
            <person name="Nieuwenhuizen N."/>
            <person name="Read N."/>
            <person name="Prakash R."/>
            <person name="Hunter D."/>
            <person name="Zhang H."/>
            <person name="Mckenzie M."/>
            <person name="Knabel M."/>
            <person name="Harris A."/>
            <person name="Allan A."/>
            <person name="Chen A."/>
            <person name="Janssen B."/>
            <person name="Plunkett B."/>
            <person name="Dwamena C."/>
            <person name="Voogd C."/>
            <person name="Leif D."/>
            <person name="Lafferty D."/>
            <person name="Souleyre E."/>
            <person name="Varkonyi-Gasic E."/>
            <person name="Gambi F."/>
            <person name="Hanley J."/>
            <person name="Yao J.-L."/>
            <person name="Cheung J."/>
            <person name="David K."/>
            <person name="Warren B."/>
            <person name="Marsh K."/>
            <person name="Snowden K."/>
            <person name="Lin-Wang K."/>
            <person name="Brian L."/>
            <person name="Martinez-Sanchez M."/>
            <person name="Wang M."/>
            <person name="Ileperuma N."/>
            <person name="Macnee N."/>
            <person name="Campin R."/>
            <person name="Mcatee P."/>
            <person name="Drummond R."/>
            <person name="Espley R."/>
            <person name="Ireland H."/>
            <person name="Wu R."/>
            <person name="Atkinson R."/>
            <person name="Karunairetnam S."/>
            <person name="Bulley S."/>
            <person name="Chunkath S."/>
            <person name="Hanley Z."/>
            <person name="Storey R."/>
            <person name="Thrimawithana A."/>
            <person name="Thomson S."/>
            <person name="David C."/>
            <person name="Testolin R."/>
        </authorList>
    </citation>
    <scope>NUCLEOTIDE SEQUENCE [LARGE SCALE GENOMIC DNA]</scope>
    <source>
        <strain evidence="3">cv. Red5</strain>
        <tissue evidence="2">Young leaf</tissue>
    </source>
</reference>
<evidence type="ECO:0000313" key="3">
    <source>
        <dbReference type="Proteomes" id="UP000241394"/>
    </source>
</evidence>
<evidence type="ECO:0000313" key="2">
    <source>
        <dbReference type="EMBL" id="PSS06005.1"/>
    </source>
</evidence>
<dbReference type="OMA" id="RFSPGNC"/>
<dbReference type="InParanoid" id="A0A2R6QD37"/>
<dbReference type="CDD" id="cd06257">
    <property type="entry name" value="DnaJ"/>
    <property type="match status" value="1"/>
</dbReference>
<dbReference type="AlphaFoldDB" id="A0A2R6QD37"/>
<feature type="domain" description="J" evidence="1">
    <location>
        <begin position="62"/>
        <end position="131"/>
    </location>
</feature>
<dbReference type="InterPro" id="IPR036869">
    <property type="entry name" value="J_dom_sf"/>
</dbReference>
<dbReference type="Proteomes" id="UP000241394">
    <property type="component" value="Chromosome LG17"/>
</dbReference>
<dbReference type="InterPro" id="IPR018253">
    <property type="entry name" value="DnaJ_domain_CS"/>
</dbReference>
<dbReference type="PROSITE" id="PS50076">
    <property type="entry name" value="DNAJ_2"/>
    <property type="match status" value="1"/>
</dbReference>
<dbReference type="EMBL" id="NKQK01000017">
    <property type="protein sequence ID" value="PSS06005.1"/>
    <property type="molecule type" value="Genomic_DNA"/>
</dbReference>
<dbReference type="SMART" id="SM00271">
    <property type="entry name" value="DnaJ"/>
    <property type="match status" value="1"/>
</dbReference>
<dbReference type="PROSITE" id="PS00636">
    <property type="entry name" value="DNAJ_1"/>
    <property type="match status" value="1"/>
</dbReference>
<dbReference type="InterPro" id="IPR001623">
    <property type="entry name" value="DnaJ_domain"/>
</dbReference>
<reference evidence="3" key="2">
    <citation type="journal article" date="2018" name="BMC Genomics">
        <title>A manually annotated Actinidia chinensis var. chinensis (kiwifruit) genome highlights the challenges associated with draft genomes and gene prediction in plants.</title>
        <authorList>
            <person name="Pilkington S.M."/>
            <person name="Crowhurst R."/>
            <person name="Hilario E."/>
            <person name="Nardozza S."/>
            <person name="Fraser L."/>
            <person name="Peng Y."/>
            <person name="Gunaseelan K."/>
            <person name="Simpson R."/>
            <person name="Tahir J."/>
            <person name="Deroles S.C."/>
            <person name="Templeton K."/>
            <person name="Luo Z."/>
            <person name="Davy M."/>
            <person name="Cheng C."/>
            <person name="McNeilage M."/>
            <person name="Scaglione D."/>
            <person name="Liu Y."/>
            <person name="Zhang Q."/>
            <person name="Datson P."/>
            <person name="De Silva N."/>
            <person name="Gardiner S.E."/>
            <person name="Bassett H."/>
            <person name="Chagne D."/>
            <person name="McCallum J."/>
            <person name="Dzierzon H."/>
            <person name="Deng C."/>
            <person name="Wang Y.Y."/>
            <person name="Barron L."/>
            <person name="Manako K."/>
            <person name="Bowen J."/>
            <person name="Foster T.M."/>
            <person name="Erridge Z.A."/>
            <person name="Tiffin H."/>
            <person name="Waite C.N."/>
            <person name="Davies K.M."/>
            <person name="Grierson E.P."/>
            <person name="Laing W.A."/>
            <person name="Kirk R."/>
            <person name="Chen X."/>
            <person name="Wood M."/>
            <person name="Montefiori M."/>
            <person name="Brummell D.A."/>
            <person name="Schwinn K.E."/>
            <person name="Catanach A."/>
            <person name="Fullerton C."/>
            <person name="Li D."/>
            <person name="Meiyalaghan S."/>
            <person name="Nieuwenhuizen N."/>
            <person name="Read N."/>
            <person name="Prakash R."/>
            <person name="Hunter D."/>
            <person name="Zhang H."/>
            <person name="McKenzie M."/>
            <person name="Knabel M."/>
            <person name="Harris A."/>
            <person name="Allan A.C."/>
            <person name="Gleave A."/>
            <person name="Chen A."/>
            <person name="Janssen B.J."/>
            <person name="Plunkett B."/>
            <person name="Ampomah-Dwamena C."/>
            <person name="Voogd C."/>
            <person name="Leif D."/>
            <person name="Lafferty D."/>
            <person name="Souleyre E.J.F."/>
            <person name="Varkonyi-Gasic E."/>
            <person name="Gambi F."/>
            <person name="Hanley J."/>
            <person name="Yao J.L."/>
            <person name="Cheung J."/>
            <person name="David K.M."/>
            <person name="Warren B."/>
            <person name="Marsh K."/>
            <person name="Snowden K.C."/>
            <person name="Lin-Wang K."/>
            <person name="Brian L."/>
            <person name="Martinez-Sanchez M."/>
            <person name="Wang M."/>
            <person name="Ileperuma N."/>
            <person name="Macnee N."/>
            <person name="Campin R."/>
            <person name="McAtee P."/>
            <person name="Drummond R.S.M."/>
            <person name="Espley R.V."/>
            <person name="Ireland H.S."/>
            <person name="Wu R."/>
            <person name="Atkinson R.G."/>
            <person name="Karunairetnam S."/>
            <person name="Bulley S."/>
            <person name="Chunkath S."/>
            <person name="Hanley Z."/>
            <person name="Storey R."/>
            <person name="Thrimawithana A.H."/>
            <person name="Thomson S."/>
            <person name="David C."/>
            <person name="Testolin R."/>
            <person name="Huang H."/>
            <person name="Hellens R.P."/>
            <person name="Schaffer R.J."/>
        </authorList>
    </citation>
    <scope>NUCLEOTIDE SEQUENCE [LARGE SCALE GENOMIC DNA]</scope>
    <source>
        <strain evidence="3">cv. Red5</strain>
    </source>
</reference>
<sequence length="162" mass="17969">MIGTLNLPAVTALRLSPENRPSFSRNLRSDRKMSFSRRIPCKAAVHAFADTAAAAVETRRSSLYEVLRVKRNASATEIKAAYRSLAKLYHPDAAPAQSEAAAADGRDFIEIHNAYATLSDPAARALYDLSLATGSRRRPFGYAGNRFGGFYPTRRWETDQCW</sequence>
<dbReference type="Gramene" id="PSS06005">
    <property type="protein sequence ID" value="PSS06005"/>
    <property type="gene ID" value="CEY00_Acc19307"/>
</dbReference>
<dbReference type="FunCoup" id="A0A2R6QD37">
    <property type="interactions" value="562"/>
</dbReference>
<dbReference type="Gene3D" id="1.10.287.110">
    <property type="entry name" value="DnaJ domain"/>
    <property type="match status" value="1"/>
</dbReference>
<organism evidence="2 3">
    <name type="scientific">Actinidia chinensis var. chinensis</name>
    <name type="common">Chinese soft-hair kiwi</name>
    <dbReference type="NCBI Taxonomy" id="1590841"/>
    <lineage>
        <taxon>Eukaryota</taxon>
        <taxon>Viridiplantae</taxon>
        <taxon>Streptophyta</taxon>
        <taxon>Embryophyta</taxon>
        <taxon>Tracheophyta</taxon>
        <taxon>Spermatophyta</taxon>
        <taxon>Magnoliopsida</taxon>
        <taxon>eudicotyledons</taxon>
        <taxon>Gunneridae</taxon>
        <taxon>Pentapetalae</taxon>
        <taxon>asterids</taxon>
        <taxon>Ericales</taxon>
        <taxon>Actinidiaceae</taxon>
        <taxon>Actinidia</taxon>
    </lineage>
</organism>
<accession>A0A2R6QD37</accession>
<gene>
    <name evidence="2" type="ORF">CEY00_Acc19307</name>
</gene>